<dbReference type="EMBL" id="JBAHYK010000408">
    <property type="protein sequence ID" value="KAL0574326.1"/>
    <property type="molecule type" value="Genomic_DNA"/>
</dbReference>
<feature type="domain" description="Rhodopsin" evidence="7">
    <location>
        <begin position="28"/>
        <end position="213"/>
    </location>
</feature>
<evidence type="ECO:0000256" key="5">
    <source>
        <dbReference type="ARBA" id="ARBA00038359"/>
    </source>
</evidence>
<dbReference type="InterPro" id="IPR052337">
    <property type="entry name" value="SAT4-like"/>
</dbReference>
<accession>A0ABR3FG59</accession>
<feature type="transmembrane region" description="Helical" evidence="6">
    <location>
        <begin position="83"/>
        <end position="104"/>
    </location>
</feature>
<evidence type="ECO:0000256" key="4">
    <source>
        <dbReference type="ARBA" id="ARBA00023136"/>
    </source>
</evidence>
<evidence type="ECO:0000259" key="7">
    <source>
        <dbReference type="Pfam" id="PF20684"/>
    </source>
</evidence>
<dbReference type="PANTHER" id="PTHR33048:SF47">
    <property type="entry name" value="INTEGRAL MEMBRANE PROTEIN-RELATED"/>
    <property type="match status" value="1"/>
</dbReference>
<keyword evidence="9" id="KW-1185">Reference proteome</keyword>
<gene>
    <name evidence="8" type="ORF">V5O48_007637</name>
</gene>
<evidence type="ECO:0000256" key="1">
    <source>
        <dbReference type="ARBA" id="ARBA00004141"/>
    </source>
</evidence>
<dbReference type="PANTHER" id="PTHR33048">
    <property type="entry name" value="PTH11-LIKE INTEGRAL MEMBRANE PROTEIN (AFU_ORTHOLOGUE AFUA_5G11245)"/>
    <property type="match status" value="1"/>
</dbReference>
<feature type="transmembrane region" description="Helical" evidence="6">
    <location>
        <begin position="155"/>
        <end position="178"/>
    </location>
</feature>
<feature type="transmembrane region" description="Helical" evidence="6">
    <location>
        <begin position="190"/>
        <end position="212"/>
    </location>
</feature>
<protein>
    <recommendedName>
        <fullName evidence="7">Rhodopsin domain-containing protein</fullName>
    </recommendedName>
</protein>
<keyword evidence="3 6" id="KW-1133">Transmembrane helix</keyword>
<sequence>MVKDPSLTQVRVTGTIGSSIAIFVTLIRLSIRVRRRNIWWDDLWAGLAMIGIIIFMTGILIFTDPPGNHGPSVKVAGYYMVDNGFYAVIWCARASLFLTLVRMAFGRLRTFLKWCVAATVVTYAVLFAQVFWTCERQPHWKDQVVAQCMLGKKVAIAQLITDCLFDAVLVACPIFLLSGMKQRKGLKIRLIAVFSSTVFTTAFSLAHAWAIIEDRGLLEFMLAACEVFVSLIVVNLTVIVSWLFKISDDSTEEHNIQMNQMNTFIKGRISSRRTTEASQTRTLHRHLSAIRSSSKVSLPHSPDHIHIQVTRDKVYDWETSDGGSPLSFANMQHVKEEEDVVEEMEIGRDADEDRSV</sequence>
<reference evidence="8 9" key="1">
    <citation type="submission" date="2024-02" db="EMBL/GenBank/DDBJ databases">
        <title>A draft genome for the cacao thread blight pathogen Marasmius crinis-equi.</title>
        <authorList>
            <person name="Cohen S.P."/>
            <person name="Baruah I.K."/>
            <person name="Amoako-Attah I."/>
            <person name="Bukari Y."/>
            <person name="Meinhardt L.W."/>
            <person name="Bailey B.A."/>
        </authorList>
    </citation>
    <scope>NUCLEOTIDE SEQUENCE [LARGE SCALE GENOMIC DNA]</scope>
    <source>
        <strain evidence="8 9">GH-76</strain>
    </source>
</reference>
<feature type="transmembrane region" description="Helical" evidence="6">
    <location>
        <begin position="111"/>
        <end position="132"/>
    </location>
</feature>
<keyword evidence="2 6" id="KW-0812">Transmembrane</keyword>
<feature type="transmembrane region" description="Helical" evidence="6">
    <location>
        <begin position="43"/>
        <end position="63"/>
    </location>
</feature>
<organism evidence="8 9">
    <name type="scientific">Marasmius crinis-equi</name>
    <dbReference type="NCBI Taxonomy" id="585013"/>
    <lineage>
        <taxon>Eukaryota</taxon>
        <taxon>Fungi</taxon>
        <taxon>Dikarya</taxon>
        <taxon>Basidiomycota</taxon>
        <taxon>Agaricomycotina</taxon>
        <taxon>Agaricomycetes</taxon>
        <taxon>Agaricomycetidae</taxon>
        <taxon>Agaricales</taxon>
        <taxon>Marasmiineae</taxon>
        <taxon>Marasmiaceae</taxon>
        <taxon>Marasmius</taxon>
    </lineage>
</organism>
<evidence type="ECO:0000256" key="6">
    <source>
        <dbReference type="SAM" id="Phobius"/>
    </source>
</evidence>
<proteinExistence type="inferred from homology"/>
<keyword evidence="4 6" id="KW-0472">Membrane</keyword>
<feature type="transmembrane region" description="Helical" evidence="6">
    <location>
        <begin position="218"/>
        <end position="244"/>
    </location>
</feature>
<evidence type="ECO:0000256" key="2">
    <source>
        <dbReference type="ARBA" id="ARBA00022692"/>
    </source>
</evidence>
<comment type="caution">
    <text evidence="8">The sequence shown here is derived from an EMBL/GenBank/DDBJ whole genome shotgun (WGS) entry which is preliminary data.</text>
</comment>
<dbReference type="InterPro" id="IPR049326">
    <property type="entry name" value="Rhodopsin_dom_fungi"/>
</dbReference>
<dbReference type="Proteomes" id="UP001465976">
    <property type="component" value="Unassembled WGS sequence"/>
</dbReference>
<feature type="transmembrane region" description="Helical" evidence="6">
    <location>
        <begin position="12"/>
        <end position="31"/>
    </location>
</feature>
<name>A0ABR3FG59_9AGAR</name>
<dbReference type="Pfam" id="PF20684">
    <property type="entry name" value="Fung_rhodopsin"/>
    <property type="match status" value="1"/>
</dbReference>
<evidence type="ECO:0000256" key="3">
    <source>
        <dbReference type="ARBA" id="ARBA00022989"/>
    </source>
</evidence>
<comment type="subcellular location">
    <subcellularLocation>
        <location evidence="1">Membrane</location>
        <topology evidence="1">Multi-pass membrane protein</topology>
    </subcellularLocation>
</comment>
<evidence type="ECO:0000313" key="8">
    <source>
        <dbReference type="EMBL" id="KAL0574326.1"/>
    </source>
</evidence>
<comment type="similarity">
    <text evidence="5">Belongs to the SAT4 family.</text>
</comment>
<evidence type="ECO:0000313" key="9">
    <source>
        <dbReference type="Proteomes" id="UP001465976"/>
    </source>
</evidence>